<evidence type="ECO:0000313" key="3">
    <source>
        <dbReference type="Proteomes" id="UP000441523"/>
    </source>
</evidence>
<protein>
    <recommendedName>
        <fullName evidence="1">Antitoxin-like ribbon-helix-helix domain-containing protein</fullName>
    </recommendedName>
</protein>
<dbReference type="InterPro" id="IPR013321">
    <property type="entry name" value="Arc_rbn_hlx_hlx"/>
</dbReference>
<sequence>MSTQKTRPTLDSLSSRFAKKDASAAPLAEATVTAAEEAPRSRAEKDTRVQILTRIDPAVRKKLKLIAVEQERTIQEICEEAIRDFVARHSR</sequence>
<dbReference type="AlphaFoldDB" id="A0A6N6MEV8"/>
<accession>A0A6N6MEV8</accession>
<dbReference type="Pfam" id="PF20605">
    <property type="entry name" value="Antitox_RHH"/>
    <property type="match status" value="1"/>
</dbReference>
<dbReference type="GO" id="GO:0006355">
    <property type="term" value="P:regulation of DNA-templated transcription"/>
    <property type="evidence" value="ECO:0007669"/>
    <property type="project" value="InterPro"/>
</dbReference>
<evidence type="ECO:0000259" key="1">
    <source>
        <dbReference type="Pfam" id="PF20605"/>
    </source>
</evidence>
<dbReference type="Gene3D" id="1.10.1220.10">
    <property type="entry name" value="Met repressor-like"/>
    <property type="match status" value="1"/>
</dbReference>
<dbReference type="Proteomes" id="UP000441523">
    <property type="component" value="Unassembled WGS sequence"/>
</dbReference>
<name>A0A6N6MEV8_9HYPH</name>
<gene>
    <name evidence="2" type="ORF">F6X51_26225</name>
</gene>
<dbReference type="SUPFAM" id="SSF47598">
    <property type="entry name" value="Ribbon-helix-helix"/>
    <property type="match status" value="1"/>
</dbReference>
<feature type="domain" description="Antitoxin-like ribbon-helix-helix" evidence="1">
    <location>
        <begin position="56"/>
        <end position="88"/>
    </location>
</feature>
<organism evidence="2 3">
    <name type="scientific">Methylobacterium planeticum</name>
    <dbReference type="NCBI Taxonomy" id="2615211"/>
    <lineage>
        <taxon>Bacteria</taxon>
        <taxon>Pseudomonadati</taxon>
        <taxon>Pseudomonadota</taxon>
        <taxon>Alphaproteobacteria</taxon>
        <taxon>Hyphomicrobiales</taxon>
        <taxon>Methylobacteriaceae</taxon>
        <taxon>Methylobacterium</taxon>
    </lineage>
</organism>
<comment type="caution">
    <text evidence="2">The sequence shown here is derived from an EMBL/GenBank/DDBJ whole genome shotgun (WGS) entry which is preliminary data.</text>
</comment>
<keyword evidence="3" id="KW-1185">Reference proteome</keyword>
<proteinExistence type="predicted"/>
<reference evidence="2 3" key="1">
    <citation type="submission" date="2019-09" db="EMBL/GenBank/DDBJ databases">
        <title>YIM 132548 draft genome.</title>
        <authorList>
            <person name="Jiang L."/>
        </authorList>
    </citation>
    <scope>NUCLEOTIDE SEQUENCE [LARGE SCALE GENOMIC DNA]</scope>
    <source>
        <strain evidence="2 3">YIM 132548</strain>
    </source>
</reference>
<evidence type="ECO:0000313" key="2">
    <source>
        <dbReference type="EMBL" id="KAB1068814.1"/>
    </source>
</evidence>
<dbReference type="EMBL" id="VZZJ01000045">
    <property type="protein sequence ID" value="KAB1068814.1"/>
    <property type="molecule type" value="Genomic_DNA"/>
</dbReference>
<dbReference type="RefSeq" id="WP_150966808.1">
    <property type="nucleotide sequence ID" value="NZ_VZZJ01000045.1"/>
</dbReference>
<dbReference type="InterPro" id="IPR046765">
    <property type="entry name" value="Antitox_RHH"/>
</dbReference>
<dbReference type="InterPro" id="IPR010985">
    <property type="entry name" value="Ribbon_hlx_hlx"/>
</dbReference>